<evidence type="ECO:0000313" key="2">
    <source>
        <dbReference type="Proteomes" id="UP000053660"/>
    </source>
</evidence>
<protein>
    <submittedName>
        <fullName evidence="1">Uncharacterized protein</fullName>
    </submittedName>
</protein>
<organism evidence="1 2">
    <name type="scientific">Oesophagostomum dentatum</name>
    <name type="common">Nodular worm</name>
    <dbReference type="NCBI Taxonomy" id="61180"/>
    <lineage>
        <taxon>Eukaryota</taxon>
        <taxon>Metazoa</taxon>
        <taxon>Ecdysozoa</taxon>
        <taxon>Nematoda</taxon>
        <taxon>Chromadorea</taxon>
        <taxon>Rhabditida</taxon>
        <taxon>Rhabditina</taxon>
        <taxon>Rhabditomorpha</taxon>
        <taxon>Strongyloidea</taxon>
        <taxon>Strongylidae</taxon>
        <taxon>Oesophagostomum</taxon>
    </lineage>
</organism>
<proteinExistence type="predicted"/>
<dbReference type="EMBL" id="KN613167">
    <property type="protein sequence ID" value="KHJ75011.1"/>
    <property type="molecule type" value="Genomic_DNA"/>
</dbReference>
<keyword evidence="2" id="KW-1185">Reference proteome</keyword>
<name>A0A0B1RTP7_OESDE</name>
<evidence type="ECO:0000313" key="1">
    <source>
        <dbReference type="EMBL" id="KHJ75011.1"/>
    </source>
</evidence>
<accession>A0A0B1RTP7</accession>
<gene>
    <name evidence="1" type="ORF">OESDEN_25373</name>
</gene>
<reference evidence="1 2" key="1">
    <citation type="submission" date="2014-03" db="EMBL/GenBank/DDBJ databases">
        <title>Draft genome of the hookworm Oesophagostomum dentatum.</title>
        <authorList>
            <person name="Mitreva M."/>
        </authorList>
    </citation>
    <scope>NUCLEOTIDE SEQUENCE [LARGE SCALE GENOMIC DNA]</scope>
    <source>
        <strain evidence="1 2">OD-Hann</strain>
    </source>
</reference>
<sequence>MQTEVKIIRDVDTLVVDTASGSPVCWDDMGVPLECDLEDKGWTQVGLLHTVMRNVDNRTNATLTDCNDITALVFSPFSDHTLPELLTRHTVQLLSAAKRCFQRPTVTTSEETDEDTDEQMED</sequence>
<dbReference type="OrthoDB" id="5858510at2759"/>
<dbReference type="Proteomes" id="UP000053660">
    <property type="component" value="Unassembled WGS sequence"/>
</dbReference>
<dbReference type="AlphaFoldDB" id="A0A0B1RTP7"/>